<feature type="compositionally biased region" description="Low complexity" evidence="1">
    <location>
        <begin position="74"/>
        <end position="86"/>
    </location>
</feature>
<feature type="compositionally biased region" description="Basic and acidic residues" evidence="1">
    <location>
        <begin position="49"/>
        <end position="63"/>
    </location>
</feature>
<proteinExistence type="predicted"/>
<sequence length="616" mass="69179">MKYKERHNSSCDAVHLCTCSGGCHWTEVDNSSSGDDSDANDFFGSSSESEPKRDSELKPKLDNGHGQSEAVTPASRSQSRNSSSASEAEDKYSYSSKTAPEDEKRSETSSGSPTASSSSEESSDENSDDEAESDNTTTDRSSKASSASLAVEVKLSKKQTQKSKAKQNKEKQLGVSLLELYPKSLSLVGLSSEKKEIQTRPLADRPKSSASARPSLQTRVLSRSRSLEEFTASLPERLKQKGWNMDTTELMRLNKAVYEAWYFHKEEEEQRLKKEAAKKELENKMQKPRKLFQKTVPRKTRKIKMSEKIKMKIDKEDPGWDWMKEKLVKMKNAKFKTDAKAKEEREVQEKRKASKVEEGALVFEQYKERVTAEQREETLRLRRRQRRLADRTARLLETRDRQAEARYHQWLREAAERASAPPDSADRHTPPPPRPPWYPGGLLAGRPATEPPPAPARSARPASALRTGGARGWRPCHQTHCPACPCAPPAAEVVSSSRPDVRLAVDQPLTCASRRAVFVVRCLFCELQYVGWTLQSIRAAFARQLRALREEAGSTLADHIAEHRRNSERFVPLTECLELTGVRAFPETASRHAVTDFAHVTKEILGTISPDGINRA</sequence>
<dbReference type="AlphaFoldDB" id="A0A6A4WQ11"/>
<keyword evidence="3" id="KW-1185">Reference proteome</keyword>
<feature type="compositionally biased region" description="Acidic residues" evidence="1">
    <location>
        <begin position="121"/>
        <end position="133"/>
    </location>
</feature>
<feature type="compositionally biased region" description="Polar residues" evidence="1">
    <location>
        <begin position="136"/>
        <end position="148"/>
    </location>
</feature>
<evidence type="ECO:0000256" key="1">
    <source>
        <dbReference type="SAM" id="MobiDB-lite"/>
    </source>
</evidence>
<dbReference type="EMBL" id="VIIS01000720">
    <property type="protein sequence ID" value="KAF0305800.1"/>
    <property type="molecule type" value="Genomic_DNA"/>
</dbReference>
<gene>
    <name evidence="2" type="ORF">FJT64_022627</name>
</gene>
<organism evidence="2 3">
    <name type="scientific">Amphibalanus amphitrite</name>
    <name type="common">Striped barnacle</name>
    <name type="synonym">Balanus amphitrite</name>
    <dbReference type="NCBI Taxonomy" id="1232801"/>
    <lineage>
        <taxon>Eukaryota</taxon>
        <taxon>Metazoa</taxon>
        <taxon>Ecdysozoa</taxon>
        <taxon>Arthropoda</taxon>
        <taxon>Crustacea</taxon>
        <taxon>Multicrustacea</taxon>
        <taxon>Cirripedia</taxon>
        <taxon>Thoracica</taxon>
        <taxon>Thoracicalcarea</taxon>
        <taxon>Balanomorpha</taxon>
        <taxon>Balanoidea</taxon>
        <taxon>Balanidae</taxon>
        <taxon>Amphibalaninae</taxon>
        <taxon>Amphibalanus</taxon>
    </lineage>
</organism>
<dbReference type="EMBL" id="VIIS01000720">
    <property type="protein sequence ID" value="KAF0305799.1"/>
    <property type="molecule type" value="Genomic_DNA"/>
</dbReference>
<feature type="compositionally biased region" description="Low complexity" evidence="1">
    <location>
        <begin position="108"/>
        <end position="120"/>
    </location>
</feature>
<feature type="region of interest" description="Disordered" evidence="1">
    <location>
        <begin position="414"/>
        <end position="467"/>
    </location>
</feature>
<feature type="region of interest" description="Disordered" evidence="1">
    <location>
        <begin position="189"/>
        <end position="224"/>
    </location>
</feature>
<comment type="caution">
    <text evidence="2">The sequence shown here is derived from an EMBL/GenBank/DDBJ whole genome shotgun (WGS) entry which is preliminary data.</text>
</comment>
<dbReference type="Proteomes" id="UP000440578">
    <property type="component" value="Unassembled WGS sequence"/>
</dbReference>
<protein>
    <submittedName>
        <fullName evidence="2">Uncharacterized protein</fullName>
    </submittedName>
</protein>
<evidence type="ECO:0000313" key="2">
    <source>
        <dbReference type="EMBL" id="KAF0305800.1"/>
    </source>
</evidence>
<feature type="compositionally biased region" description="Basic and acidic residues" evidence="1">
    <location>
        <begin position="192"/>
        <end position="207"/>
    </location>
</feature>
<feature type="compositionally biased region" description="Polar residues" evidence="1">
    <location>
        <begin position="208"/>
        <end position="224"/>
    </location>
</feature>
<feature type="compositionally biased region" description="Low complexity" evidence="1">
    <location>
        <begin position="29"/>
        <end position="47"/>
    </location>
</feature>
<reference evidence="2 3" key="1">
    <citation type="submission" date="2019-07" db="EMBL/GenBank/DDBJ databases">
        <title>Draft genome assembly of a fouling barnacle, Amphibalanus amphitrite (Darwin, 1854): The first reference genome for Thecostraca.</title>
        <authorList>
            <person name="Kim W."/>
        </authorList>
    </citation>
    <scope>NUCLEOTIDE SEQUENCE [LARGE SCALE GENOMIC DNA]</scope>
    <source>
        <strain evidence="2">SNU_AA5</strain>
        <tissue evidence="2">Soma without cirri and trophi</tissue>
    </source>
</reference>
<feature type="region of interest" description="Disordered" evidence="1">
    <location>
        <begin position="28"/>
        <end position="175"/>
    </location>
</feature>
<evidence type="ECO:0000313" key="3">
    <source>
        <dbReference type="Proteomes" id="UP000440578"/>
    </source>
</evidence>
<name>A0A6A4WQ11_AMPAM</name>
<feature type="compositionally biased region" description="Basic residues" evidence="1">
    <location>
        <begin position="156"/>
        <end position="166"/>
    </location>
</feature>
<accession>A0A6A4WQ11</accession>